<dbReference type="GO" id="GO:0005741">
    <property type="term" value="C:mitochondrial outer membrane"/>
    <property type="evidence" value="ECO:0007669"/>
    <property type="project" value="TreeGrafter"/>
</dbReference>
<feature type="region of interest" description="Disordered" evidence="7">
    <location>
        <begin position="94"/>
        <end position="130"/>
    </location>
</feature>
<evidence type="ECO:0000256" key="1">
    <source>
        <dbReference type="ARBA" id="ARBA00004167"/>
    </source>
</evidence>
<evidence type="ECO:0000256" key="4">
    <source>
        <dbReference type="ARBA" id="ARBA00022703"/>
    </source>
</evidence>
<gene>
    <name evidence="9" type="ORF">EGW08_019075</name>
</gene>
<feature type="domain" description="Bcl-2 Bcl-2 homology region 1-3" evidence="8">
    <location>
        <begin position="242"/>
        <end position="333"/>
    </location>
</feature>
<dbReference type="InterPro" id="IPR036834">
    <property type="entry name" value="Bcl-2-like_sf"/>
</dbReference>
<dbReference type="Proteomes" id="UP000271974">
    <property type="component" value="Unassembled WGS sequence"/>
</dbReference>
<evidence type="ECO:0000256" key="2">
    <source>
        <dbReference type="ARBA" id="ARBA00009458"/>
    </source>
</evidence>
<reference evidence="9 10" key="1">
    <citation type="submission" date="2019-01" db="EMBL/GenBank/DDBJ databases">
        <title>A draft genome assembly of the solar-powered sea slug Elysia chlorotica.</title>
        <authorList>
            <person name="Cai H."/>
            <person name="Li Q."/>
            <person name="Fang X."/>
            <person name="Li J."/>
            <person name="Curtis N.E."/>
            <person name="Altenburger A."/>
            <person name="Shibata T."/>
            <person name="Feng M."/>
            <person name="Maeda T."/>
            <person name="Schwartz J.A."/>
            <person name="Shigenobu S."/>
            <person name="Lundholm N."/>
            <person name="Nishiyama T."/>
            <person name="Yang H."/>
            <person name="Hasebe M."/>
            <person name="Li S."/>
            <person name="Pierce S.K."/>
            <person name="Wang J."/>
        </authorList>
    </citation>
    <scope>NUCLEOTIDE SEQUENCE [LARGE SCALE GENOMIC DNA]</scope>
    <source>
        <strain evidence="9">EC2010</strain>
        <tissue evidence="9">Whole organism of an adult</tissue>
    </source>
</reference>
<dbReference type="PANTHER" id="PTHR11256">
    <property type="entry name" value="BCL-2 RELATED"/>
    <property type="match status" value="1"/>
</dbReference>
<dbReference type="GO" id="GO:0008630">
    <property type="term" value="P:intrinsic apoptotic signaling pathway in response to DNA damage"/>
    <property type="evidence" value="ECO:0007669"/>
    <property type="project" value="TreeGrafter"/>
</dbReference>
<proteinExistence type="inferred from homology"/>
<evidence type="ECO:0000313" key="10">
    <source>
        <dbReference type="Proteomes" id="UP000271974"/>
    </source>
</evidence>
<comment type="similarity">
    <text evidence="2">Belongs to the Bcl-2 family.</text>
</comment>
<accession>A0A433SV86</accession>
<comment type="subcellular location">
    <subcellularLocation>
        <location evidence="1">Membrane</location>
        <topology evidence="1">Single-pass membrane protein</topology>
    </subcellularLocation>
</comment>
<dbReference type="STRING" id="188477.A0A433SV86"/>
<evidence type="ECO:0000259" key="8">
    <source>
        <dbReference type="SMART" id="SM00337"/>
    </source>
</evidence>
<dbReference type="InterPro" id="IPR002475">
    <property type="entry name" value="Bcl2-like"/>
</dbReference>
<feature type="region of interest" description="Disordered" evidence="7">
    <location>
        <begin position="30"/>
        <end position="49"/>
    </location>
</feature>
<dbReference type="SUPFAM" id="SSF56854">
    <property type="entry name" value="Bcl-2 inhibitors of programmed cell death"/>
    <property type="match status" value="1"/>
</dbReference>
<evidence type="ECO:0000313" key="9">
    <source>
        <dbReference type="EMBL" id="RUS73166.1"/>
    </source>
</evidence>
<dbReference type="Pfam" id="PF00452">
    <property type="entry name" value="Bcl-2"/>
    <property type="match status" value="1"/>
</dbReference>
<keyword evidence="3" id="KW-0812">Transmembrane</keyword>
<dbReference type="GO" id="GO:0097192">
    <property type="term" value="P:extrinsic apoptotic signaling pathway in absence of ligand"/>
    <property type="evidence" value="ECO:0007669"/>
    <property type="project" value="TreeGrafter"/>
</dbReference>
<dbReference type="EMBL" id="RQTK01000970">
    <property type="protein sequence ID" value="RUS73166.1"/>
    <property type="molecule type" value="Genomic_DNA"/>
</dbReference>
<sequence length="333" mass="36981">MAAEGHQEDAVFLSPISTLSSSSNYFKKGGYPHHHNHNNNNNNHSDCVDGGAGMMTPVIGGVELPPQDGYHQDQQPRNFFQNMFSSSAFLGDGQGFGHAHEHSHSSAHLAPPHQHDLGRRRGSNSSLESYSHNAWRRGSYRGGSASRFADVLDEESKEATTLMTYMRSVNHALKHTRKTLRRMFRAVFVIRPSRPKLLCEADVMEQVGWVCKDYIVARLVARDLMSRKTGITPSNWPPSRHVVAAGSVLEALYPRTYSNVSRKLCLTMSSPKLVRNTLLAVLEVLFERSITWAKIVSMMAIAGLYAEECASQGHPDFVHEVVDAVLDFTGGHL</sequence>
<evidence type="ECO:0000256" key="7">
    <source>
        <dbReference type="SAM" id="MobiDB-lite"/>
    </source>
</evidence>
<dbReference type="InterPro" id="IPR046371">
    <property type="entry name" value="Bcl-2_BH1-3"/>
</dbReference>
<evidence type="ECO:0000256" key="6">
    <source>
        <dbReference type="ARBA" id="ARBA00023136"/>
    </source>
</evidence>
<dbReference type="PROSITE" id="PS50062">
    <property type="entry name" value="BCL2_FAMILY"/>
    <property type="match status" value="1"/>
</dbReference>
<protein>
    <recommendedName>
        <fullName evidence="8">Bcl-2 Bcl-2 homology region 1-3 domain-containing protein</fullName>
    </recommendedName>
</protein>
<dbReference type="AlphaFoldDB" id="A0A433SV86"/>
<organism evidence="9 10">
    <name type="scientific">Elysia chlorotica</name>
    <name type="common">Eastern emerald elysia</name>
    <name type="synonym">Sea slug</name>
    <dbReference type="NCBI Taxonomy" id="188477"/>
    <lineage>
        <taxon>Eukaryota</taxon>
        <taxon>Metazoa</taxon>
        <taxon>Spiralia</taxon>
        <taxon>Lophotrochozoa</taxon>
        <taxon>Mollusca</taxon>
        <taxon>Gastropoda</taxon>
        <taxon>Heterobranchia</taxon>
        <taxon>Euthyneura</taxon>
        <taxon>Panpulmonata</taxon>
        <taxon>Sacoglossa</taxon>
        <taxon>Placobranchoidea</taxon>
        <taxon>Plakobranchidae</taxon>
        <taxon>Elysia</taxon>
    </lineage>
</organism>
<keyword evidence="6" id="KW-0472">Membrane</keyword>
<comment type="caution">
    <text evidence="9">The sequence shown here is derived from an EMBL/GenBank/DDBJ whole genome shotgun (WGS) entry which is preliminary data.</text>
</comment>
<evidence type="ECO:0000256" key="3">
    <source>
        <dbReference type="ARBA" id="ARBA00022692"/>
    </source>
</evidence>
<dbReference type="GO" id="GO:0001836">
    <property type="term" value="P:release of cytochrome c from mitochondria"/>
    <property type="evidence" value="ECO:0007669"/>
    <property type="project" value="TreeGrafter"/>
</dbReference>
<dbReference type="GO" id="GO:0042981">
    <property type="term" value="P:regulation of apoptotic process"/>
    <property type="evidence" value="ECO:0007669"/>
    <property type="project" value="InterPro"/>
</dbReference>
<evidence type="ECO:0000256" key="5">
    <source>
        <dbReference type="ARBA" id="ARBA00022989"/>
    </source>
</evidence>
<keyword evidence="5" id="KW-1133">Transmembrane helix</keyword>
<dbReference type="PANTHER" id="PTHR11256:SF48">
    <property type="entry name" value="BCL-2-RELATED OVARIAN KILLER PROTEIN"/>
    <property type="match status" value="1"/>
</dbReference>
<keyword evidence="4" id="KW-0053">Apoptosis</keyword>
<dbReference type="SMART" id="SM00337">
    <property type="entry name" value="BCL"/>
    <property type="match status" value="1"/>
</dbReference>
<name>A0A433SV86_ELYCH</name>
<dbReference type="InterPro" id="IPR026298">
    <property type="entry name" value="Bcl-2_fam"/>
</dbReference>
<dbReference type="GO" id="GO:0051400">
    <property type="term" value="F:BH domain binding"/>
    <property type="evidence" value="ECO:0007669"/>
    <property type="project" value="TreeGrafter"/>
</dbReference>
<dbReference type="OrthoDB" id="5947850at2759"/>
<dbReference type="Gene3D" id="1.10.437.10">
    <property type="entry name" value="Blc2-like"/>
    <property type="match status" value="1"/>
</dbReference>
<keyword evidence="10" id="KW-1185">Reference proteome</keyword>